<gene>
    <name evidence="2" type="ORF">B296_00008081</name>
</gene>
<sequence length="150" mass="16576">MYCESVVTKTWREGVARRAALTRWRFNRRVVRSAPPRTLTMSLMRDQPKVGGECHATASSTHTSEQPAEPFTLFEVQEIPPEEVTRNVLEASGKHLTEAPSSKRSKSQAANGKGPIAPTEGAPTLRMKPQSMKELCGACLGKDDRDFHAI</sequence>
<feature type="region of interest" description="Disordered" evidence="1">
    <location>
        <begin position="90"/>
        <end position="129"/>
    </location>
</feature>
<proteinExistence type="predicted"/>
<accession>A0A426Y4X4</accession>
<feature type="compositionally biased region" description="Polar residues" evidence="1">
    <location>
        <begin position="57"/>
        <end position="66"/>
    </location>
</feature>
<comment type="caution">
    <text evidence="2">The sequence shown here is derived from an EMBL/GenBank/DDBJ whole genome shotgun (WGS) entry which is preliminary data.</text>
</comment>
<evidence type="ECO:0000256" key="1">
    <source>
        <dbReference type="SAM" id="MobiDB-lite"/>
    </source>
</evidence>
<dbReference type="Proteomes" id="UP000287651">
    <property type="component" value="Unassembled WGS sequence"/>
</dbReference>
<feature type="region of interest" description="Disordered" evidence="1">
    <location>
        <begin position="48"/>
        <end position="68"/>
    </location>
</feature>
<dbReference type="AlphaFoldDB" id="A0A426Y4X4"/>
<organism evidence="2 3">
    <name type="scientific">Ensete ventricosum</name>
    <name type="common">Abyssinian banana</name>
    <name type="synonym">Musa ensete</name>
    <dbReference type="NCBI Taxonomy" id="4639"/>
    <lineage>
        <taxon>Eukaryota</taxon>
        <taxon>Viridiplantae</taxon>
        <taxon>Streptophyta</taxon>
        <taxon>Embryophyta</taxon>
        <taxon>Tracheophyta</taxon>
        <taxon>Spermatophyta</taxon>
        <taxon>Magnoliopsida</taxon>
        <taxon>Liliopsida</taxon>
        <taxon>Zingiberales</taxon>
        <taxon>Musaceae</taxon>
        <taxon>Ensete</taxon>
    </lineage>
</organism>
<evidence type="ECO:0000313" key="3">
    <source>
        <dbReference type="Proteomes" id="UP000287651"/>
    </source>
</evidence>
<feature type="compositionally biased region" description="Polar residues" evidence="1">
    <location>
        <begin position="99"/>
        <end position="110"/>
    </location>
</feature>
<protein>
    <submittedName>
        <fullName evidence="2">Uncharacterized protein</fullName>
    </submittedName>
</protein>
<dbReference type="EMBL" id="AMZH03015098">
    <property type="protein sequence ID" value="RRT46571.1"/>
    <property type="molecule type" value="Genomic_DNA"/>
</dbReference>
<evidence type="ECO:0000313" key="2">
    <source>
        <dbReference type="EMBL" id="RRT46571.1"/>
    </source>
</evidence>
<name>A0A426Y4X4_ENSVE</name>
<reference evidence="2 3" key="1">
    <citation type="journal article" date="2014" name="Agronomy (Basel)">
        <title>A Draft Genome Sequence for Ensete ventricosum, the Drought-Tolerant Tree Against Hunger.</title>
        <authorList>
            <person name="Harrison J."/>
            <person name="Moore K.A."/>
            <person name="Paszkiewicz K."/>
            <person name="Jones T."/>
            <person name="Grant M."/>
            <person name="Ambacheew D."/>
            <person name="Muzemil S."/>
            <person name="Studholme D.J."/>
        </authorList>
    </citation>
    <scope>NUCLEOTIDE SEQUENCE [LARGE SCALE GENOMIC DNA]</scope>
</reference>